<name>A0A1E5T6T0_9BACT</name>
<dbReference type="PANTHER" id="PTHR37299">
    <property type="entry name" value="TRANSCRIPTIONAL REGULATOR-RELATED"/>
    <property type="match status" value="1"/>
</dbReference>
<dbReference type="PROSITE" id="PS50110">
    <property type="entry name" value="RESPONSE_REGULATORY"/>
    <property type="match status" value="1"/>
</dbReference>
<dbReference type="OrthoDB" id="1646880at2"/>
<gene>
    <name evidence="4" type="ORF">BFP71_05405</name>
</gene>
<accession>A0A1E5T6T0</accession>
<dbReference type="PROSITE" id="PS50930">
    <property type="entry name" value="HTH_LYTTR"/>
    <property type="match status" value="1"/>
</dbReference>
<dbReference type="Pfam" id="PF00072">
    <property type="entry name" value="Response_reg"/>
    <property type="match status" value="1"/>
</dbReference>
<feature type="modified residue" description="4-aspartylphosphate" evidence="1">
    <location>
        <position position="53"/>
    </location>
</feature>
<keyword evidence="1" id="KW-0597">Phosphoprotein</keyword>
<dbReference type="GO" id="GO:0000156">
    <property type="term" value="F:phosphorelay response regulator activity"/>
    <property type="evidence" value="ECO:0007669"/>
    <property type="project" value="InterPro"/>
</dbReference>
<reference evidence="4 5" key="1">
    <citation type="submission" date="2016-08" db="EMBL/GenBank/DDBJ databases">
        <title>Draft genome of Fabibacter sp. strain SK-8.</title>
        <authorList>
            <person name="Wong S.-K."/>
            <person name="Hamasaki K."/>
            <person name="Yoshizawa S."/>
        </authorList>
    </citation>
    <scope>NUCLEOTIDE SEQUENCE [LARGE SCALE GENOMIC DNA]</scope>
    <source>
        <strain evidence="4 5">SK-8</strain>
    </source>
</reference>
<dbReference type="STRING" id="1563681.BFP71_05405"/>
<dbReference type="InterPro" id="IPR011006">
    <property type="entry name" value="CheY-like_superfamily"/>
</dbReference>
<dbReference type="InterPro" id="IPR046947">
    <property type="entry name" value="LytR-like"/>
</dbReference>
<dbReference type="Gene3D" id="3.40.50.2300">
    <property type="match status" value="1"/>
</dbReference>
<evidence type="ECO:0000259" key="3">
    <source>
        <dbReference type="PROSITE" id="PS50930"/>
    </source>
</evidence>
<dbReference type="Pfam" id="PF04397">
    <property type="entry name" value="LytTR"/>
    <property type="match status" value="1"/>
</dbReference>
<dbReference type="AlphaFoldDB" id="A0A1E5T6T0"/>
<keyword evidence="4" id="KW-0238">DNA-binding</keyword>
<dbReference type="PANTHER" id="PTHR37299:SF1">
    <property type="entry name" value="STAGE 0 SPORULATION PROTEIN A HOMOLOG"/>
    <property type="match status" value="1"/>
</dbReference>
<dbReference type="SMART" id="SM00448">
    <property type="entry name" value="REC"/>
    <property type="match status" value="1"/>
</dbReference>
<evidence type="ECO:0000256" key="1">
    <source>
        <dbReference type="PROSITE-ProRule" id="PRU00169"/>
    </source>
</evidence>
<proteinExistence type="predicted"/>
<sequence>MKTLIIDDSRLARNELKRLLKEFDNVQIIGEAASADEAKEKIGELKPDLIFLDIQMPGKNGFQLLEELEVLPEVIFSTAYDEHALKAFEYNALDYLVKPVQKQRLAGSVAKVFDKIKKKEADQNENNDNLLTIHDQVFVKDGERCWFVQLSDIRLFEVSGNYTTVYFDTSKPMITRTLNYLESRLDDKTFFRANRQQIINLKWIERIEPWFSGSLRIYLKGGEEIDVSRRQTLKFKELMSF</sequence>
<dbReference type="InterPro" id="IPR007492">
    <property type="entry name" value="LytTR_DNA-bd_dom"/>
</dbReference>
<dbReference type="InterPro" id="IPR001789">
    <property type="entry name" value="Sig_transdc_resp-reg_receiver"/>
</dbReference>
<feature type="domain" description="Response regulatory" evidence="2">
    <location>
        <begin position="2"/>
        <end position="113"/>
    </location>
</feature>
<keyword evidence="5" id="KW-1185">Reference proteome</keyword>
<dbReference type="GO" id="GO:0003677">
    <property type="term" value="F:DNA binding"/>
    <property type="evidence" value="ECO:0007669"/>
    <property type="project" value="UniProtKB-KW"/>
</dbReference>
<dbReference type="Gene3D" id="2.40.50.1020">
    <property type="entry name" value="LytTr DNA-binding domain"/>
    <property type="match status" value="1"/>
</dbReference>
<feature type="domain" description="HTH LytTR-type" evidence="3">
    <location>
        <begin position="139"/>
        <end position="241"/>
    </location>
</feature>
<comment type="caution">
    <text evidence="4">The sequence shown here is derived from an EMBL/GenBank/DDBJ whole genome shotgun (WGS) entry which is preliminary data.</text>
</comment>
<dbReference type="RefSeq" id="WP_069834407.1">
    <property type="nucleotide sequence ID" value="NZ_MDGQ01000003.1"/>
</dbReference>
<dbReference type="SMART" id="SM00850">
    <property type="entry name" value="LytTR"/>
    <property type="match status" value="1"/>
</dbReference>
<evidence type="ECO:0000313" key="5">
    <source>
        <dbReference type="Proteomes" id="UP000095552"/>
    </source>
</evidence>
<organism evidence="4 5">
    <name type="scientific">Roseivirga misakiensis</name>
    <dbReference type="NCBI Taxonomy" id="1563681"/>
    <lineage>
        <taxon>Bacteria</taxon>
        <taxon>Pseudomonadati</taxon>
        <taxon>Bacteroidota</taxon>
        <taxon>Cytophagia</taxon>
        <taxon>Cytophagales</taxon>
        <taxon>Roseivirgaceae</taxon>
        <taxon>Roseivirga</taxon>
    </lineage>
</organism>
<protein>
    <submittedName>
        <fullName evidence="4">DNA-binding response regulator</fullName>
    </submittedName>
</protein>
<dbReference type="SUPFAM" id="SSF52172">
    <property type="entry name" value="CheY-like"/>
    <property type="match status" value="1"/>
</dbReference>
<evidence type="ECO:0000313" key="4">
    <source>
        <dbReference type="EMBL" id="OEK07095.1"/>
    </source>
</evidence>
<evidence type="ECO:0000259" key="2">
    <source>
        <dbReference type="PROSITE" id="PS50110"/>
    </source>
</evidence>
<dbReference type="Proteomes" id="UP000095552">
    <property type="component" value="Unassembled WGS sequence"/>
</dbReference>
<dbReference type="EMBL" id="MDGQ01000003">
    <property type="protein sequence ID" value="OEK07095.1"/>
    <property type="molecule type" value="Genomic_DNA"/>
</dbReference>